<dbReference type="SUPFAM" id="SSF48208">
    <property type="entry name" value="Six-hairpin glycosidases"/>
    <property type="match status" value="1"/>
</dbReference>
<dbReference type="InterPro" id="IPR013737">
    <property type="entry name" value="Bac_rhamnosid_N"/>
</dbReference>
<reference evidence="10" key="1">
    <citation type="submission" date="2022-10" db="EMBL/GenBank/DDBJ databases">
        <title>The WGS of Solirubrobacter sp. CPCC 204708.</title>
        <authorList>
            <person name="Jiang Z."/>
        </authorList>
    </citation>
    <scope>NUCLEOTIDE SEQUENCE</scope>
    <source>
        <strain evidence="10">CPCC 204708</strain>
    </source>
</reference>
<feature type="region of interest" description="Disordered" evidence="4">
    <location>
        <begin position="617"/>
        <end position="644"/>
    </location>
</feature>
<dbReference type="Pfam" id="PF05592">
    <property type="entry name" value="Bac_rhamnosid"/>
    <property type="match status" value="1"/>
</dbReference>
<dbReference type="Gene3D" id="2.60.420.10">
    <property type="entry name" value="Maltose phosphorylase, domain 3"/>
    <property type="match status" value="1"/>
</dbReference>
<evidence type="ECO:0000259" key="7">
    <source>
        <dbReference type="Pfam" id="PF08531"/>
    </source>
</evidence>
<comment type="caution">
    <text evidence="10">The sequence shown here is derived from an EMBL/GenBank/DDBJ whole genome shotgun (WGS) entry which is preliminary data.</text>
</comment>
<evidence type="ECO:0000313" key="11">
    <source>
        <dbReference type="Proteomes" id="UP001147700"/>
    </source>
</evidence>
<dbReference type="InterPro" id="IPR008928">
    <property type="entry name" value="6-hairpin_glycosidase_sf"/>
</dbReference>
<dbReference type="InterPro" id="IPR012341">
    <property type="entry name" value="6hp_glycosidase-like_sf"/>
</dbReference>
<dbReference type="GO" id="GO:0016787">
    <property type="term" value="F:hydrolase activity"/>
    <property type="evidence" value="ECO:0007669"/>
    <property type="project" value="UniProtKB-KW"/>
</dbReference>
<feature type="domain" description="Alpha-L-rhamnosidase six-hairpin glycosidase" evidence="8">
    <location>
        <begin position="790"/>
        <end position="1137"/>
    </location>
</feature>
<gene>
    <name evidence="10" type="ORF">OJ962_14040</name>
</gene>
<evidence type="ECO:0000256" key="1">
    <source>
        <dbReference type="ARBA" id="ARBA00001445"/>
    </source>
</evidence>
<feature type="domain" description="Bacterial alpha-L-rhamnosidase N-terminal" evidence="7">
    <location>
        <begin position="571"/>
        <end position="666"/>
    </location>
</feature>
<accession>A0ABT4RJ96</accession>
<dbReference type="RefSeq" id="WP_202955299.1">
    <property type="nucleotide sequence ID" value="NZ_JAPCID010000017.1"/>
</dbReference>
<protein>
    <recommendedName>
        <fullName evidence="2">alpha-L-rhamnosidase</fullName>
        <ecNumber evidence="2">3.2.1.40</ecNumber>
    </recommendedName>
</protein>
<feature type="domain" description="Alpha-L-rhamnosidase C-terminal" evidence="9">
    <location>
        <begin position="1141"/>
        <end position="1211"/>
    </location>
</feature>
<dbReference type="PANTHER" id="PTHR33307:SF11">
    <property type="entry name" value="ALPHA-L-RHAMNOSIDASE"/>
    <property type="match status" value="1"/>
</dbReference>
<dbReference type="Gene3D" id="1.50.10.10">
    <property type="match status" value="1"/>
</dbReference>
<feature type="domain" description="Alpha-L-rhamnosidase concanavalin-like" evidence="6">
    <location>
        <begin position="677"/>
        <end position="784"/>
    </location>
</feature>
<keyword evidence="11" id="KW-1185">Reference proteome</keyword>
<feature type="domain" description="Bacterial alpha-L-rhamnosidase N-terminal" evidence="7">
    <location>
        <begin position="176"/>
        <end position="247"/>
    </location>
</feature>
<evidence type="ECO:0000259" key="6">
    <source>
        <dbReference type="Pfam" id="PF05592"/>
    </source>
</evidence>
<comment type="catalytic activity">
    <reaction evidence="1">
        <text>Hydrolysis of terminal non-reducing alpha-L-rhamnose residues in alpha-L-rhamnosides.</text>
        <dbReference type="EC" id="3.2.1.40"/>
    </reaction>
</comment>
<evidence type="ECO:0000313" key="10">
    <source>
        <dbReference type="EMBL" id="MDA0138619.1"/>
    </source>
</evidence>
<evidence type="ECO:0000256" key="5">
    <source>
        <dbReference type="SAM" id="SignalP"/>
    </source>
</evidence>
<dbReference type="InterPro" id="IPR016007">
    <property type="entry name" value="Alpha_rhamnosid"/>
</dbReference>
<dbReference type="Pfam" id="PF08531">
    <property type="entry name" value="Bac_rhamnosid_N"/>
    <property type="match status" value="2"/>
</dbReference>
<name>A0ABT4RJ96_9ACTN</name>
<dbReference type="Pfam" id="PF17390">
    <property type="entry name" value="Bac_rhamnosid_C"/>
    <property type="match status" value="1"/>
</dbReference>
<dbReference type="EMBL" id="JAPCID010000017">
    <property type="protein sequence ID" value="MDA0138619.1"/>
    <property type="molecule type" value="Genomic_DNA"/>
</dbReference>
<dbReference type="Gene3D" id="2.60.40.10">
    <property type="entry name" value="Immunoglobulins"/>
    <property type="match status" value="1"/>
</dbReference>
<dbReference type="InterPro" id="IPR008902">
    <property type="entry name" value="Rhamnosid_concanavalin"/>
</dbReference>
<dbReference type="Gene3D" id="2.60.120.260">
    <property type="entry name" value="Galactose-binding domain-like"/>
    <property type="match status" value="3"/>
</dbReference>
<dbReference type="Pfam" id="PF25788">
    <property type="entry name" value="Ig_Rha78A_N"/>
    <property type="match status" value="1"/>
</dbReference>
<feature type="chain" id="PRO_5047372824" description="alpha-L-rhamnosidase" evidence="5">
    <location>
        <begin position="30"/>
        <end position="1368"/>
    </location>
</feature>
<organism evidence="10 11">
    <name type="scientific">Solirubrobacter deserti</name>
    <dbReference type="NCBI Taxonomy" id="2282478"/>
    <lineage>
        <taxon>Bacteria</taxon>
        <taxon>Bacillati</taxon>
        <taxon>Actinomycetota</taxon>
        <taxon>Thermoleophilia</taxon>
        <taxon>Solirubrobacterales</taxon>
        <taxon>Solirubrobacteraceae</taxon>
        <taxon>Solirubrobacter</taxon>
    </lineage>
</organism>
<evidence type="ECO:0000259" key="8">
    <source>
        <dbReference type="Pfam" id="PF17389"/>
    </source>
</evidence>
<dbReference type="InterPro" id="IPR013783">
    <property type="entry name" value="Ig-like_fold"/>
</dbReference>
<evidence type="ECO:0000256" key="3">
    <source>
        <dbReference type="ARBA" id="ARBA00022801"/>
    </source>
</evidence>
<dbReference type="PANTHER" id="PTHR33307">
    <property type="entry name" value="ALPHA-RHAMNOSIDASE (EUROFUNG)"/>
    <property type="match status" value="1"/>
</dbReference>
<keyword evidence="3 10" id="KW-0378">Hydrolase</keyword>
<feature type="signal peptide" evidence="5">
    <location>
        <begin position="1"/>
        <end position="29"/>
    </location>
</feature>
<dbReference type="Pfam" id="PF17389">
    <property type="entry name" value="Bac_rhamnosid6H"/>
    <property type="match status" value="1"/>
</dbReference>
<proteinExistence type="predicted"/>
<evidence type="ECO:0000256" key="4">
    <source>
        <dbReference type="SAM" id="MobiDB-lite"/>
    </source>
</evidence>
<evidence type="ECO:0000259" key="9">
    <source>
        <dbReference type="Pfam" id="PF17390"/>
    </source>
</evidence>
<dbReference type="EC" id="3.2.1.40" evidence="2"/>
<dbReference type="Proteomes" id="UP001147700">
    <property type="component" value="Unassembled WGS sequence"/>
</dbReference>
<sequence length="1368" mass="143491">MVVKHRRRRRGIALAVVASAALWAPPAIASPALTPGALKTNALAQPLGIGDSTPDFSWKLSGAGRAAQQSAYEIRVAESEARLASGPYLWESGKVASDKSNDVVFGGAPLPSRQPAVWQVRVWDAGGEASAWSAPAAFETGLLEQSDWGSAKWIELAGRTNAQPLPMFGRGFSLDKPVKSARLYLSGLGLFDAKVNGAPITDEVLAPGYSNYQLSAEYRTYDVTDKLRGGANTIGVELGQGTAHNVKMANPAPGVNRTNSFAWWNSSAVGSGTLLDAAPAGATNVRVSSVASYYVGGAINIDTGDGGERLESRTITSIGTAPSSTALAFPAAAGDTNLKVTSVAGLGVADTLRFDGGGSATVTAVGTARSQTTLFAPAAAGATNVKLASVTGILAGNTLIVDGETRTVTEAGTQSRATTLAAAAAAGATNVRVASVTGLVPDSTITIGSQSARITAVGTQGANGTGLTLAEPLAAEAASGTAVRYDGTGVSFTPALDAAHAQNATVVNSGSGVTVSAGLDRAYASGTAITTPGTGITFTPALENAHAAGSLVTGSGNPIAALDASAGAQVTPRLIGRLEISFADGTSQTIVTNRDWKAAFSANVTDHWFGGTDYDARREPADASDVSDSATRRDGSPMQWRSAGIAPAPNLTTKLAARRAEPVKVQRTWTPVKLTQPQPGVWVFDFGQNFAGWPEVRVPDGLPAGTVIKMLPAETLNANGTVNQSSIGVGGRGSDIFATYTTRGAAGGETWHPKFNYFAMQYLQVTGLPAGLTPTTDMIRGLQVFADTPRAGGIETDNARINRLHRMSVHSLESNMMSVFTDCPGREKLPYGADYVQPMGSLNVNYDFAAYLRNMEVQLVEGQSKQGPDAGNVALKTPVYDWGYSGQFGDEINWGSSIVQVPWQLYKLYGDTQTMREHWDAMKTYMDFVARRKATDYIVTALLADWVSNEQTSQQIFGTWGYYVSAKNMADMATLMGRTADAATYSELAANIKTAFNARFYNTTLRRYTAAGNAGTTGATQAAQALALDAGLAPESERPYILQALVDNIYAYAPFGGGPHFSAGHVGLGPVVRALLEGGRSDVLWDVMQENTRPGYGFMLQPTAAHPNGMTTMPERWTLGDSQNHVILLQIEEWFDTGVAGIKQAPSSIAYRDLVFKPTPVGTLTRAKGDYTTPQGTARSEWRRNATGITRYDVTVPANTRATVYVPATSAAQTFVATGSGDAKHLRYENGYQVYDVAPGDVTFLQGTSVDVPVGGTVPATLSLQLETPKPFAPFVPGVERTYETTTGAKVTSTAGDAALSVDGGRLANGAFVLSEPLEIAFSKSAWTGPVSNDPVTIGFKQRIGANQALRTGTYSKTLTFTLSTTTP</sequence>
<dbReference type="InterPro" id="IPR035398">
    <property type="entry name" value="Bac_rhamnosid_C"/>
</dbReference>
<keyword evidence="5" id="KW-0732">Signal</keyword>
<evidence type="ECO:0000256" key="2">
    <source>
        <dbReference type="ARBA" id="ARBA00012652"/>
    </source>
</evidence>
<dbReference type="InterPro" id="IPR035396">
    <property type="entry name" value="Bac_rhamnosid6H"/>
</dbReference>